<evidence type="ECO:0000313" key="3">
    <source>
        <dbReference type="Proteomes" id="UP001331761"/>
    </source>
</evidence>
<feature type="non-terminal residue" evidence="2">
    <location>
        <position position="72"/>
    </location>
</feature>
<dbReference type="Proteomes" id="UP001331761">
    <property type="component" value="Unassembled WGS sequence"/>
</dbReference>
<keyword evidence="3" id="KW-1185">Reference proteome</keyword>
<comment type="caution">
    <text evidence="2">The sequence shown here is derived from an EMBL/GenBank/DDBJ whole genome shotgun (WGS) entry which is preliminary data.</text>
</comment>
<reference evidence="2 3" key="1">
    <citation type="submission" date="2019-10" db="EMBL/GenBank/DDBJ databases">
        <title>Assembly and Annotation for the nematode Trichostrongylus colubriformis.</title>
        <authorList>
            <person name="Martin J."/>
        </authorList>
    </citation>
    <scope>NUCLEOTIDE SEQUENCE [LARGE SCALE GENOMIC DNA]</scope>
    <source>
        <strain evidence="2">G859</strain>
        <tissue evidence="2">Whole worm</tissue>
    </source>
</reference>
<dbReference type="EMBL" id="WIXE01014056">
    <property type="protein sequence ID" value="KAK5974602.1"/>
    <property type="molecule type" value="Genomic_DNA"/>
</dbReference>
<feature type="region of interest" description="Disordered" evidence="1">
    <location>
        <begin position="48"/>
        <end position="72"/>
    </location>
</feature>
<sequence length="72" mass="7567">MSTPATTEQLKQWIMANRKSIYGDNSVTGDGDLAGTILRLFGLERTTAAPTTTAPTTTSLLTTPSIPIPTGD</sequence>
<proteinExistence type="predicted"/>
<evidence type="ECO:0000313" key="2">
    <source>
        <dbReference type="EMBL" id="KAK5974602.1"/>
    </source>
</evidence>
<accession>A0AAN8F9B6</accession>
<gene>
    <name evidence="2" type="ORF">GCK32_021931</name>
</gene>
<evidence type="ECO:0000256" key="1">
    <source>
        <dbReference type="SAM" id="MobiDB-lite"/>
    </source>
</evidence>
<dbReference type="AlphaFoldDB" id="A0AAN8F9B6"/>
<protein>
    <submittedName>
        <fullName evidence="2">Uncharacterized protein</fullName>
    </submittedName>
</protein>
<organism evidence="2 3">
    <name type="scientific">Trichostrongylus colubriformis</name>
    <name type="common">Black scour worm</name>
    <dbReference type="NCBI Taxonomy" id="6319"/>
    <lineage>
        <taxon>Eukaryota</taxon>
        <taxon>Metazoa</taxon>
        <taxon>Ecdysozoa</taxon>
        <taxon>Nematoda</taxon>
        <taxon>Chromadorea</taxon>
        <taxon>Rhabditida</taxon>
        <taxon>Rhabditina</taxon>
        <taxon>Rhabditomorpha</taxon>
        <taxon>Strongyloidea</taxon>
        <taxon>Trichostrongylidae</taxon>
        <taxon>Trichostrongylus</taxon>
    </lineage>
</organism>
<name>A0AAN8F9B6_TRICO</name>